<evidence type="ECO:0000313" key="2">
    <source>
        <dbReference type="Proteomes" id="UP000486602"/>
    </source>
</evidence>
<accession>A0A7K3WKW8</accession>
<organism evidence="1 2">
    <name type="scientific">Cryomorpha ignava</name>
    <dbReference type="NCBI Taxonomy" id="101383"/>
    <lineage>
        <taxon>Bacteria</taxon>
        <taxon>Pseudomonadati</taxon>
        <taxon>Bacteroidota</taxon>
        <taxon>Flavobacteriia</taxon>
        <taxon>Flavobacteriales</taxon>
        <taxon>Cryomorphaceae</taxon>
        <taxon>Cryomorpha</taxon>
    </lineage>
</organism>
<sequence length="275" mass="32019">MMKRRLALLNLYDGLPNQGMRAIREILDEFNNEIEYTEFDVRGKHEIPGTDFDIYLSSGGPGNPNEGDGIWDKNWNNLIDSLWSHNRAAIYPQDKKYVFFICHSFQMACAHFELGEITRRVVTSFGIYPCHKTAAGRKDSLLAELNDPYYVVDSRDWQLIQPKMKVFKDHGATILSIEKIRTHLEYERAIMAVRFSNEMVGTQYHPEADPDGMLLHFSKDENKEVILKNYSLRKYTAMMKSLEQPERIERTRASIIPSFLKDSIKKLNTKEKVQF</sequence>
<keyword evidence="2" id="KW-1185">Reference proteome</keyword>
<gene>
    <name evidence="1" type="ORF">G3O08_02075</name>
</gene>
<proteinExistence type="predicted"/>
<dbReference type="InterPro" id="IPR029062">
    <property type="entry name" value="Class_I_gatase-like"/>
</dbReference>
<comment type="caution">
    <text evidence="1">The sequence shown here is derived from an EMBL/GenBank/DDBJ whole genome shotgun (WGS) entry which is preliminary data.</text>
</comment>
<name>A0A7K3WKW8_9FLAO</name>
<dbReference type="Gene3D" id="3.40.50.880">
    <property type="match status" value="1"/>
</dbReference>
<dbReference type="SUPFAM" id="SSF52317">
    <property type="entry name" value="Class I glutamine amidotransferase-like"/>
    <property type="match status" value="1"/>
</dbReference>
<dbReference type="PROSITE" id="PS51273">
    <property type="entry name" value="GATASE_TYPE_1"/>
    <property type="match status" value="1"/>
</dbReference>
<dbReference type="RefSeq" id="WP_163283002.1">
    <property type="nucleotide sequence ID" value="NZ_JAAGVY010000002.1"/>
</dbReference>
<dbReference type="Proteomes" id="UP000486602">
    <property type="component" value="Unassembled WGS sequence"/>
</dbReference>
<protein>
    <submittedName>
        <fullName evidence="1">GMP synthase</fullName>
    </submittedName>
</protein>
<dbReference type="AlphaFoldDB" id="A0A7K3WKW8"/>
<evidence type="ECO:0000313" key="1">
    <source>
        <dbReference type="EMBL" id="NEN22290.1"/>
    </source>
</evidence>
<reference evidence="1 2" key="1">
    <citation type="submission" date="2020-02" db="EMBL/GenBank/DDBJ databases">
        <title>Out from the shadows clarifying the taxonomy of the family Cryomorphaceae and related taxa by utilizing the GTDB taxonomic framework.</title>
        <authorList>
            <person name="Bowman J.P."/>
        </authorList>
    </citation>
    <scope>NUCLEOTIDE SEQUENCE [LARGE SCALE GENOMIC DNA]</scope>
    <source>
        <strain evidence="1 2">QSSC 1-22</strain>
    </source>
</reference>
<dbReference type="EMBL" id="JAAGVY010000002">
    <property type="protein sequence ID" value="NEN22290.1"/>
    <property type="molecule type" value="Genomic_DNA"/>
</dbReference>